<evidence type="ECO:0000313" key="1">
    <source>
        <dbReference type="EMBL" id="KAI4372433.1"/>
    </source>
</evidence>
<name>A0ACB9R0K8_9MYRT</name>
<evidence type="ECO:0000313" key="2">
    <source>
        <dbReference type="Proteomes" id="UP001057402"/>
    </source>
</evidence>
<proteinExistence type="predicted"/>
<protein>
    <submittedName>
        <fullName evidence="1">Uncharacterized protein</fullName>
    </submittedName>
</protein>
<gene>
    <name evidence="1" type="ORF">MLD38_010665</name>
</gene>
<organism evidence="1 2">
    <name type="scientific">Melastoma candidum</name>
    <dbReference type="NCBI Taxonomy" id="119954"/>
    <lineage>
        <taxon>Eukaryota</taxon>
        <taxon>Viridiplantae</taxon>
        <taxon>Streptophyta</taxon>
        <taxon>Embryophyta</taxon>
        <taxon>Tracheophyta</taxon>
        <taxon>Spermatophyta</taxon>
        <taxon>Magnoliopsida</taxon>
        <taxon>eudicotyledons</taxon>
        <taxon>Gunneridae</taxon>
        <taxon>Pentapetalae</taxon>
        <taxon>rosids</taxon>
        <taxon>malvids</taxon>
        <taxon>Myrtales</taxon>
        <taxon>Melastomataceae</taxon>
        <taxon>Melastomatoideae</taxon>
        <taxon>Melastomateae</taxon>
        <taxon>Melastoma</taxon>
    </lineage>
</organism>
<sequence length="212" mass="23694">MFAFTDGLQLWARLELERRGIKDLNMAISVASLIKIRRPEKPKLYNDRSGEGRSGGDRTHRGESSPRFSRPKEGGHHGNRLERGRETQRIKCYFCEGPHLARECPKRGKLSALDKEEQPVRESESSKMGSLQFLIAANAKLGVPKTEDVGRLFVEVKVDSNTVNALLDTGANHNFLEANEADRIGIKYVKERGWLMAVNLSPNATCGVYIAS</sequence>
<dbReference type="Proteomes" id="UP001057402">
    <property type="component" value="Chromosome 4"/>
</dbReference>
<keyword evidence="2" id="KW-1185">Reference proteome</keyword>
<reference evidence="2" key="1">
    <citation type="journal article" date="2023" name="Front. Plant Sci.">
        <title>Chromosomal-level genome assembly of Melastoma candidum provides insights into trichome evolution.</title>
        <authorList>
            <person name="Zhong Y."/>
            <person name="Wu W."/>
            <person name="Sun C."/>
            <person name="Zou P."/>
            <person name="Liu Y."/>
            <person name="Dai S."/>
            <person name="Zhou R."/>
        </authorList>
    </citation>
    <scope>NUCLEOTIDE SEQUENCE [LARGE SCALE GENOMIC DNA]</scope>
</reference>
<comment type="caution">
    <text evidence="1">The sequence shown here is derived from an EMBL/GenBank/DDBJ whole genome shotgun (WGS) entry which is preliminary data.</text>
</comment>
<dbReference type="EMBL" id="CM042883">
    <property type="protein sequence ID" value="KAI4372433.1"/>
    <property type="molecule type" value="Genomic_DNA"/>
</dbReference>
<accession>A0ACB9R0K8</accession>